<dbReference type="AlphaFoldDB" id="A0A6N2KZC0"/>
<accession>A0A6N2KZC0</accession>
<dbReference type="EMBL" id="CAADRP010000890">
    <property type="protein sequence ID" value="VFU33308.1"/>
    <property type="molecule type" value="Genomic_DNA"/>
</dbReference>
<reference evidence="1" key="1">
    <citation type="submission" date="2019-03" db="EMBL/GenBank/DDBJ databases">
        <authorList>
            <person name="Mank J."/>
            <person name="Almeida P."/>
        </authorList>
    </citation>
    <scope>NUCLEOTIDE SEQUENCE</scope>
    <source>
        <strain evidence="1">78183</strain>
    </source>
</reference>
<name>A0A6N2KZC0_SALVM</name>
<evidence type="ECO:0000313" key="1">
    <source>
        <dbReference type="EMBL" id="VFU33308.1"/>
    </source>
</evidence>
<sequence length="81" mass="9378">MGILQYLMFDPPDFDYEERSFNQRPRLDRIGEVIWTVDAGDNLNKPDVHMLVRGWKGRHLELICRPLKIKAVSDFAAGTGF</sequence>
<proteinExistence type="predicted"/>
<organism evidence="1">
    <name type="scientific">Salix viminalis</name>
    <name type="common">Common osier</name>
    <name type="synonym">Basket willow</name>
    <dbReference type="NCBI Taxonomy" id="40686"/>
    <lineage>
        <taxon>Eukaryota</taxon>
        <taxon>Viridiplantae</taxon>
        <taxon>Streptophyta</taxon>
        <taxon>Embryophyta</taxon>
        <taxon>Tracheophyta</taxon>
        <taxon>Spermatophyta</taxon>
        <taxon>Magnoliopsida</taxon>
        <taxon>eudicotyledons</taxon>
        <taxon>Gunneridae</taxon>
        <taxon>Pentapetalae</taxon>
        <taxon>rosids</taxon>
        <taxon>fabids</taxon>
        <taxon>Malpighiales</taxon>
        <taxon>Salicaceae</taxon>
        <taxon>Saliceae</taxon>
        <taxon>Salix</taxon>
    </lineage>
</organism>
<protein>
    <submittedName>
        <fullName evidence="1">Uncharacterized protein</fullName>
    </submittedName>
</protein>
<gene>
    <name evidence="1" type="ORF">SVIM_LOCUS151524</name>
</gene>